<feature type="compositionally biased region" description="Low complexity" evidence="1">
    <location>
        <begin position="232"/>
        <end position="243"/>
    </location>
</feature>
<evidence type="ECO:0000256" key="1">
    <source>
        <dbReference type="SAM" id="MobiDB-lite"/>
    </source>
</evidence>
<keyword evidence="3" id="KW-1185">Reference proteome</keyword>
<accession>A0A498J266</accession>
<dbReference type="EMBL" id="RDQH01000335">
    <property type="protein sequence ID" value="RXH89839.1"/>
    <property type="molecule type" value="Genomic_DNA"/>
</dbReference>
<evidence type="ECO:0000313" key="3">
    <source>
        <dbReference type="Proteomes" id="UP000290289"/>
    </source>
</evidence>
<dbReference type="PANTHER" id="PTHR33871:SF1">
    <property type="entry name" value="OS05G0503100 PROTEIN"/>
    <property type="match status" value="1"/>
</dbReference>
<proteinExistence type="predicted"/>
<comment type="caution">
    <text evidence="2">The sequence shown here is derived from an EMBL/GenBank/DDBJ whole genome shotgun (WGS) entry which is preliminary data.</text>
</comment>
<feature type="compositionally biased region" description="Pro residues" evidence="1">
    <location>
        <begin position="87"/>
        <end position="96"/>
    </location>
</feature>
<dbReference type="OrthoDB" id="1165715at2759"/>
<feature type="compositionally biased region" description="Basic and acidic residues" evidence="1">
    <location>
        <begin position="318"/>
        <end position="327"/>
    </location>
</feature>
<evidence type="ECO:0000313" key="2">
    <source>
        <dbReference type="EMBL" id="RXH89839.1"/>
    </source>
</evidence>
<feature type="compositionally biased region" description="Polar residues" evidence="1">
    <location>
        <begin position="201"/>
        <end position="221"/>
    </location>
</feature>
<protein>
    <recommendedName>
        <fullName evidence="4">Serine/arginine repetitive matrix protein 1-like</fullName>
    </recommendedName>
</protein>
<feature type="region of interest" description="Disordered" evidence="1">
    <location>
        <begin position="132"/>
        <end position="339"/>
    </location>
</feature>
<dbReference type="PANTHER" id="PTHR33871">
    <property type="entry name" value="OS05G0503100 PROTEIN-RELATED"/>
    <property type="match status" value="1"/>
</dbReference>
<feature type="compositionally biased region" description="Low complexity" evidence="1">
    <location>
        <begin position="184"/>
        <end position="193"/>
    </location>
</feature>
<sequence>MGCCLGTAKTQNPPPPHHHPNGPNNSHFHARSSLAEPHPTRIPKPQLKAAAPPNSRPPVVEIEEESVKEVLSETPIFKPQIPKITPESPPKLQPEQPPKELAVDIADSAEPSQASEPCGVILSESFSYSTATTATTITDARDDEVTSKQKRDMGPRVHGASSTAARSKRPYSGDLAARRERAARPLARASEPSMGKRNRTETSSFRGRESGQLSTMQQRSGGPTGVRRDTVSSRSRSPATRTAGGVGRGGRGRSPSASKVTGPAGGSSSQLGVGGVEKQGKTKKEEEPNGAVVQQGNEGKTRKEEEPNGGVSQLGNEGKTRKEDESHGGVAQQGNESSIDNPLVSLECFIFV</sequence>
<feature type="compositionally biased region" description="Basic and acidic residues" evidence="1">
    <location>
        <begin position="139"/>
        <end position="155"/>
    </location>
</feature>
<reference evidence="2 3" key="1">
    <citation type="submission" date="2018-10" db="EMBL/GenBank/DDBJ databases">
        <title>A high-quality apple genome assembly.</title>
        <authorList>
            <person name="Hu J."/>
        </authorList>
    </citation>
    <scope>NUCLEOTIDE SEQUENCE [LARGE SCALE GENOMIC DNA]</scope>
    <source>
        <strain evidence="3">cv. HFTH1</strain>
        <tissue evidence="2">Young leaf</tissue>
    </source>
</reference>
<feature type="region of interest" description="Disordered" evidence="1">
    <location>
        <begin position="1"/>
        <end position="100"/>
    </location>
</feature>
<name>A0A498J266_MALDO</name>
<evidence type="ECO:0008006" key="4">
    <source>
        <dbReference type="Google" id="ProtNLM"/>
    </source>
</evidence>
<dbReference type="Proteomes" id="UP000290289">
    <property type="component" value="Chromosome 9"/>
</dbReference>
<feature type="compositionally biased region" description="Basic and acidic residues" evidence="1">
    <location>
        <begin position="278"/>
        <end position="287"/>
    </location>
</feature>
<gene>
    <name evidence="2" type="ORF">DVH24_032196</name>
</gene>
<organism evidence="2 3">
    <name type="scientific">Malus domestica</name>
    <name type="common">Apple</name>
    <name type="synonym">Pyrus malus</name>
    <dbReference type="NCBI Taxonomy" id="3750"/>
    <lineage>
        <taxon>Eukaryota</taxon>
        <taxon>Viridiplantae</taxon>
        <taxon>Streptophyta</taxon>
        <taxon>Embryophyta</taxon>
        <taxon>Tracheophyta</taxon>
        <taxon>Spermatophyta</taxon>
        <taxon>Magnoliopsida</taxon>
        <taxon>eudicotyledons</taxon>
        <taxon>Gunneridae</taxon>
        <taxon>Pentapetalae</taxon>
        <taxon>rosids</taxon>
        <taxon>fabids</taxon>
        <taxon>Rosales</taxon>
        <taxon>Rosaceae</taxon>
        <taxon>Amygdaloideae</taxon>
        <taxon>Maleae</taxon>
        <taxon>Malus</taxon>
    </lineage>
</organism>
<dbReference type="AlphaFoldDB" id="A0A498J266"/>